<dbReference type="OrthoDB" id="4062651at2759"/>
<accession>A0A2P5CID8</accession>
<gene>
    <name evidence="1" type="ORF">TorRG33x02_283470</name>
</gene>
<dbReference type="Gene3D" id="1.10.510.10">
    <property type="entry name" value="Transferase(Phosphotransferase) domain 1"/>
    <property type="match status" value="1"/>
</dbReference>
<dbReference type="STRING" id="63057.A0A2P5CID8"/>
<dbReference type="EMBL" id="JXTC01000361">
    <property type="protein sequence ID" value="PON60774.1"/>
    <property type="molecule type" value="Genomic_DNA"/>
</dbReference>
<dbReference type="Proteomes" id="UP000237000">
    <property type="component" value="Unassembled WGS sequence"/>
</dbReference>
<dbReference type="SUPFAM" id="SSF56112">
    <property type="entry name" value="Protein kinase-like (PK-like)"/>
    <property type="match status" value="1"/>
</dbReference>
<dbReference type="InParanoid" id="A0A2P5CID8"/>
<evidence type="ECO:0000313" key="1">
    <source>
        <dbReference type="EMBL" id="PON60774.1"/>
    </source>
</evidence>
<comment type="caution">
    <text evidence="1">The sequence shown here is derived from an EMBL/GenBank/DDBJ whole genome shotgun (WGS) entry which is preliminary data.</text>
</comment>
<dbReference type="InterPro" id="IPR011009">
    <property type="entry name" value="Kinase-like_dom_sf"/>
</dbReference>
<evidence type="ECO:0000313" key="2">
    <source>
        <dbReference type="Proteomes" id="UP000237000"/>
    </source>
</evidence>
<dbReference type="PANTHER" id="PTHR27006">
    <property type="entry name" value="PROMASTIGOTE SURFACE ANTIGEN PROTEIN PSA"/>
    <property type="match status" value="1"/>
</dbReference>
<feature type="non-terminal residue" evidence="1">
    <location>
        <position position="1"/>
    </location>
</feature>
<reference evidence="2" key="1">
    <citation type="submission" date="2016-06" db="EMBL/GenBank/DDBJ databases">
        <title>Parallel loss of symbiosis genes in relatives of nitrogen-fixing non-legume Parasponia.</title>
        <authorList>
            <person name="Van Velzen R."/>
            <person name="Holmer R."/>
            <person name="Bu F."/>
            <person name="Rutten L."/>
            <person name="Van Zeijl A."/>
            <person name="Liu W."/>
            <person name="Santuari L."/>
            <person name="Cao Q."/>
            <person name="Sharma T."/>
            <person name="Shen D."/>
            <person name="Roswanjaya Y."/>
            <person name="Wardhani T."/>
            <person name="Kalhor M.S."/>
            <person name="Jansen J."/>
            <person name="Van den Hoogen J."/>
            <person name="Gungor B."/>
            <person name="Hartog M."/>
            <person name="Hontelez J."/>
            <person name="Verver J."/>
            <person name="Yang W.-C."/>
            <person name="Schijlen E."/>
            <person name="Repin R."/>
            <person name="Schilthuizen M."/>
            <person name="Schranz E."/>
            <person name="Heidstra R."/>
            <person name="Miyata K."/>
            <person name="Fedorova E."/>
            <person name="Kohlen W."/>
            <person name="Bisseling T."/>
            <person name="Smit S."/>
            <person name="Geurts R."/>
        </authorList>
    </citation>
    <scope>NUCLEOTIDE SEQUENCE [LARGE SCALE GENOMIC DNA]</scope>
    <source>
        <strain evidence="2">cv. RG33-2</strain>
    </source>
</reference>
<dbReference type="PANTHER" id="PTHR27006:SF562">
    <property type="entry name" value="REPEAT TRANSMEMBRANE PROTEIN KINASE, PUTATIVE-RELATED"/>
    <property type="match status" value="1"/>
</dbReference>
<protein>
    <recommendedName>
        <fullName evidence="3">Tyrosine-protein kinase</fullName>
    </recommendedName>
</protein>
<evidence type="ECO:0008006" key="3">
    <source>
        <dbReference type="Google" id="ProtNLM"/>
    </source>
</evidence>
<proteinExistence type="predicted"/>
<keyword evidence="2" id="KW-1185">Reference proteome</keyword>
<name>A0A2P5CID8_TREOI</name>
<sequence length="220" mass="25210">WWAIVRLVGYCLISLLSVFGLQCNKKGIIRLDKTYLKPSNILPDVNMNPKFLTLAWLEFLTELYVKRTHKKVLVHKYGLKGNFSEKSDVYNFGVILLGIVSSRRNSSLFNSEDYHMNLVGCCHVAFSDKRRLGALERRKKYRTDRFATLKDHSTIPEILSCIHVGLLCVQDKPTMSNVITMIADEAVSLPDPKPVAFLTRQEVEEFYSLNGVTNSWSHVR</sequence>
<organism evidence="1 2">
    <name type="scientific">Trema orientale</name>
    <name type="common">Charcoal tree</name>
    <name type="synonym">Celtis orientalis</name>
    <dbReference type="NCBI Taxonomy" id="63057"/>
    <lineage>
        <taxon>Eukaryota</taxon>
        <taxon>Viridiplantae</taxon>
        <taxon>Streptophyta</taxon>
        <taxon>Embryophyta</taxon>
        <taxon>Tracheophyta</taxon>
        <taxon>Spermatophyta</taxon>
        <taxon>Magnoliopsida</taxon>
        <taxon>eudicotyledons</taxon>
        <taxon>Gunneridae</taxon>
        <taxon>Pentapetalae</taxon>
        <taxon>rosids</taxon>
        <taxon>fabids</taxon>
        <taxon>Rosales</taxon>
        <taxon>Cannabaceae</taxon>
        <taxon>Trema</taxon>
    </lineage>
</organism>
<dbReference type="AlphaFoldDB" id="A0A2P5CID8"/>